<dbReference type="AlphaFoldDB" id="A0A059F555"/>
<reference evidence="9" key="1">
    <citation type="submission" date="2013-02" db="EMBL/GenBank/DDBJ databases">
        <authorList>
            <consortium name="The Broad Institute Genome Sequencing Platform"/>
            <person name="Cuomo C."/>
            <person name="Becnel J."/>
            <person name="Sanscrainte N."/>
            <person name="Walker B."/>
            <person name="Young S.K."/>
            <person name="Zeng Q."/>
            <person name="Gargeya S."/>
            <person name="Fitzgerald M."/>
            <person name="Haas B."/>
            <person name="Abouelleil A."/>
            <person name="Alvarado L."/>
            <person name="Arachchi H.M."/>
            <person name="Berlin A.M."/>
            <person name="Chapman S.B."/>
            <person name="Dewar J."/>
            <person name="Goldberg J."/>
            <person name="Griggs A."/>
            <person name="Gujja S."/>
            <person name="Hansen M."/>
            <person name="Howarth C."/>
            <person name="Imamovic A."/>
            <person name="Larimer J."/>
            <person name="McCowan C."/>
            <person name="Murphy C."/>
            <person name="Neiman D."/>
            <person name="Pearson M."/>
            <person name="Priest M."/>
            <person name="Roberts A."/>
            <person name="Saif S."/>
            <person name="Shea T."/>
            <person name="Sisk P."/>
            <person name="Sykes S."/>
            <person name="Wortman J."/>
            <person name="Nusbaum C."/>
            <person name="Birren B."/>
        </authorList>
    </citation>
    <scope>NUCLEOTIDE SEQUENCE [LARGE SCALE GENOMIC DNA]</scope>
    <source>
        <strain evidence="9">PRA339</strain>
    </source>
</reference>
<accession>A0A059F555</accession>
<evidence type="ECO:0000256" key="1">
    <source>
        <dbReference type="ARBA" id="ARBA00004127"/>
    </source>
</evidence>
<organism evidence="8 9">
    <name type="scientific">Anncaliia algerae PRA339</name>
    <dbReference type="NCBI Taxonomy" id="1288291"/>
    <lineage>
        <taxon>Eukaryota</taxon>
        <taxon>Fungi</taxon>
        <taxon>Fungi incertae sedis</taxon>
        <taxon>Microsporidia</taxon>
        <taxon>Tubulinosematoidea</taxon>
        <taxon>Tubulinosematidae</taxon>
        <taxon>Anncaliia</taxon>
    </lineage>
</organism>
<evidence type="ECO:0000313" key="8">
    <source>
        <dbReference type="EMBL" id="KCZ82428.1"/>
    </source>
</evidence>
<sequence length="278" mass="33226">MHEEIEECYKINLVKNKLNIFDRFVLRSLNQKVIQKCVYHCCSIKGINKFKYEGRYPFKPILGCTEFLSALFSFLNLITNSYGYFKYLRNVTNNHPLAIYYKLTYLVNVLTWVSSTLFHINDTFVTRNLDYFFALLNLLFVFYSSFLRVLYSIKGKTALIYKNHIFMLILSLYFMHIYYMTFVNFDYNFHKLICGLLIVCTLSIYSFLIFKYSKTYHMKYLIIFSLVIGASCLIEVSDFPPFFYLFDSHALFHLVTGIFAPFYYLFLKEDLIYLEKLN</sequence>
<dbReference type="Pfam" id="PF04080">
    <property type="entry name" value="Per1"/>
    <property type="match status" value="1"/>
</dbReference>
<dbReference type="EMBL" id="KK365130">
    <property type="protein sequence ID" value="KCZ82428.1"/>
    <property type="molecule type" value="Genomic_DNA"/>
</dbReference>
<comment type="function">
    <text evidence="7">Involved in the lipid remodeling steps of GPI-anchor maturation.</text>
</comment>
<keyword evidence="3 7" id="KW-0812">Transmembrane</keyword>
<feature type="transmembrane region" description="Helical" evidence="7">
    <location>
        <begin position="220"/>
        <end position="244"/>
    </location>
</feature>
<name>A0A059F555_9MICR</name>
<dbReference type="InterPro" id="IPR007217">
    <property type="entry name" value="Per1-like"/>
</dbReference>
<evidence type="ECO:0000256" key="3">
    <source>
        <dbReference type="ARBA" id="ARBA00022692"/>
    </source>
</evidence>
<dbReference type="GO" id="GO:0006506">
    <property type="term" value="P:GPI anchor biosynthetic process"/>
    <property type="evidence" value="ECO:0007669"/>
    <property type="project" value="UniProtKB-KW"/>
</dbReference>
<keyword evidence="9" id="KW-1185">Reference proteome</keyword>
<dbReference type="OrthoDB" id="419770at2759"/>
<feature type="transmembrane region" description="Helical" evidence="7">
    <location>
        <begin position="189"/>
        <end position="208"/>
    </location>
</feature>
<feature type="transmembrane region" description="Helical" evidence="7">
    <location>
        <begin position="165"/>
        <end position="183"/>
    </location>
</feature>
<dbReference type="Proteomes" id="UP000030655">
    <property type="component" value="Unassembled WGS sequence"/>
</dbReference>
<dbReference type="PANTHER" id="PTHR13148">
    <property type="entry name" value="PER1-RELATED"/>
    <property type="match status" value="1"/>
</dbReference>
<protein>
    <recommendedName>
        <fullName evidence="7">Post-GPI attachment to proteins factor 3</fullName>
    </recommendedName>
</protein>
<comment type="subcellular location">
    <subcellularLocation>
        <location evidence="1">Endomembrane system</location>
        <topology evidence="1">Multi-pass membrane protein</topology>
    </subcellularLocation>
    <subcellularLocation>
        <location evidence="7">Endoplasmic reticulum membrane</location>
        <topology evidence="7">Multi-pass membrane protein</topology>
    </subcellularLocation>
</comment>
<feature type="transmembrane region" description="Helical" evidence="7">
    <location>
        <begin position="132"/>
        <end position="153"/>
    </location>
</feature>
<dbReference type="GO" id="GO:0016788">
    <property type="term" value="F:hydrolase activity, acting on ester bonds"/>
    <property type="evidence" value="ECO:0007669"/>
    <property type="project" value="TreeGrafter"/>
</dbReference>
<dbReference type="GO" id="GO:0005789">
    <property type="term" value="C:endoplasmic reticulum membrane"/>
    <property type="evidence" value="ECO:0007669"/>
    <property type="project" value="UniProtKB-SubCell"/>
</dbReference>
<evidence type="ECO:0000256" key="6">
    <source>
        <dbReference type="ARBA" id="ARBA00023136"/>
    </source>
</evidence>
<feature type="transmembrane region" description="Helical" evidence="7">
    <location>
        <begin position="99"/>
        <end position="120"/>
    </location>
</feature>
<evidence type="ECO:0000313" key="9">
    <source>
        <dbReference type="Proteomes" id="UP000030655"/>
    </source>
</evidence>
<keyword evidence="7" id="KW-0256">Endoplasmic reticulum</keyword>
<proteinExistence type="inferred from homology"/>
<evidence type="ECO:0000256" key="5">
    <source>
        <dbReference type="ARBA" id="ARBA00022989"/>
    </source>
</evidence>
<reference evidence="8 9" key="2">
    <citation type="submission" date="2014-03" db="EMBL/GenBank/DDBJ databases">
        <title>The Genome Sequence of Anncaliia algerae insect isolate PRA339.</title>
        <authorList>
            <consortium name="The Broad Institute Genome Sequencing Platform"/>
            <consortium name="The Broad Institute Genome Sequencing Center for Infectious Disease"/>
            <person name="Cuomo C."/>
            <person name="Becnel J."/>
            <person name="Sanscrainte N."/>
            <person name="Walker B."/>
            <person name="Young S.K."/>
            <person name="Zeng Q."/>
            <person name="Gargeya S."/>
            <person name="Fitzgerald M."/>
            <person name="Haas B."/>
            <person name="Abouelleil A."/>
            <person name="Alvarado L."/>
            <person name="Arachchi H.M."/>
            <person name="Berlin A.M."/>
            <person name="Chapman S.B."/>
            <person name="Dewar J."/>
            <person name="Goldberg J."/>
            <person name="Griggs A."/>
            <person name="Gujja S."/>
            <person name="Hansen M."/>
            <person name="Howarth C."/>
            <person name="Imamovic A."/>
            <person name="Larimer J."/>
            <person name="McCowan C."/>
            <person name="Murphy C."/>
            <person name="Neiman D."/>
            <person name="Pearson M."/>
            <person name="Priest M."/>
            <person name="Roberts A."/>
            <person name="Saif S."/>
            <person name="Shea T."/>
            <person name="Sisk P."/>
            <person name="Sykes S."/>
            <person name="Wortman J."/>
            <person name="Nusbaum C."/>
            <person name="Birren B."/>
        </authorList>
    </citation>
    <scope>NUCLEOTIDE SEQUENCE [LARGE SCALE GENOMIC DNA]</scope>
    <source>
        <strain evidence="8 9">PRA339</strain>
    </source>
</reference>
<feature type="transmembrane region" description="Helical" evidence="7">
    <location>
        <begin position="60"/>
        <end position="78"/>
    </location>
</feature>
<dbReference type="VEuPathDB" id="MicrosporidiaDB:H312_00086"/>
<comment type="similarity">
    <text evidence="7">Belongs to the PGAP3 family.</text>
</comment>
<evidence type="ECO:0000256" key="7">
    <source>
        <dbReference type="RuleBase" id="RU365066"/>
    </source>
</evidence>
<dbReference type="PANTHER" id="PTHR13148:SF0">
    <property type="entry name" value="POST-GPI ATTACHMENT TO PROTEINS FACTOR 3"/>
    <property type="match status" value="1"/>
</dbReference>
<keyword evidence="2 7" id="KW-0337">GPI-anchor biosynthesis</keyword>
<gene>
    <name evidence="8" type="ORF">H312_00086</name>
</gene>
<keyword evidence="6 7" id="KW-0472">Membrane</keyword>
<dbReference type="HOGENOM" id="CLU_032917_2_1_1"/>
<dbReference type="STRING" id="1288291.A0A059F555"/>
<evidence type="ECO:0000256" key="2">
    <source>
        <dbReference type="ARBA" id="ARBA00022502"/>
    </source>
</evidence>
<keyword evidence="5 7" id="KW-1133">Transmembrane helix</keyword>
<feature type="transmembrane region" description="Helical" evidence="7">
    <location>
        <begin position="250"/>
        <end position="267"/>
    </location>
</feature>
<keyword evidence="4" id="KW-0732">Signal</keyword>
<evidence type="ECO:0000256" key="4">
    <source>
        <dbReference type="ARBA" id="ARBA00022729"/>
    </source>
</evidence>